<dbReference type="EMBL" id="LWDF02000480">
    <property type="protein sequence ID" value="KAE8246470.1"/>
    <property type="molecule type" value="Genomic_DNA"/>
</dbReference>
<sequence length="81" mass="9016">MAANNNNNNIQEPGPPAKQQVGSIFANNVTINFVSNDQRNNDNFEAELTQLRKEKAELQDEVKHLKAAIKGILTIGKEALW</sequence>
<protein>
    <submittedName>
        <fullName evidence="1">Uncharacterized protein</fullName>
    </submittedName>
</protein>
<proteinExistence type="predicted"/>
<reference evidence="1" key="1">
    <citation type="submission" date="2016-04" db="EMBL/GenBank/DDBJ databases">
        <authorList>
            <person name="Nguyen H.D."/>
            <person name="Samba Siva P."/>
            <person name="Cullis J."/>
            <person name="Levesque C.A."/>
            <person name="Hambleton S."/>
        </authorList>
    </citation>
    <scope>NUCLEOTIDE SEQUENCE</scope>
    <source>
        <strain evidence="1">DAOMC 236416</strain>
    </source>
</reference>
<accession>A0A177T9Q3</accession>
<organism evidence="1 2">
    <name type="scientific">Tilletia indica</name>
    <dbReference type="NCBI Taxonomy" id="43049"/>
    <lineage>
        <taxon>Eukaryota</taxon>
        <taxon>Fungi</taxon>
        <taxon>Dikarya</taxon>
        <taxon>Basidiomycota</taxon>
        <taxon>Ustilaginomycotina</taxon>
        <taxon>Exobasidiomycetes</taxon>
        <taxon>Tilletiales</taxon>
        <taxon>Tilletiaceae</taxon>
        <taxon>Tilletia</taxon>
    </lineage>
</organism>
<comment type="caution">
    <text evidence="1">The sequence shown here is derived from an EMBL/GenBank/DDBJ whole genome shotgun (WGS) entry which is preliminary data.</text>
</comment>
<evidence type="ECO:0000313" key="2">
    <source>
        <dbReference type="Proteomes" id="UP000077521"/>
    </source>
</evidence>
<name>A0A177T9Q3_9BASI</name>
<keyword evidence="2" id="KW-1185">Reference proteome</keyword>
<dbReference type="AlphaFoldDB" id="A0A177T9Q3"/>
<reference evidence="1" key="2">
    <citation type="journal article" date="2019" name="IMA Fungus">
        <title>Genome sequencing and comparison of five Tilletia species to identify candidate genes for the detection of regulated species infecting wheat.</title>
        <authorList>
            <person name="Nguyen H.D.T."/>
            <person name="Sultana T."/>
            <person name="Kesanakurti P."/>
            <person name="Hambleton S."/>
        </authorList>
    </citation>
    <scope>NUCLEOTIDE SEQUENCE</scope>
    <source>
        <strain evidence="1">DAOMC 236416</strain>
    </source>
</reference>
<dbReference type="Proteomes" id="UP000077521">
    <property type="component" value="Unassembled WGS sequence"/>
</dbReference>
<gene>
    <name evidence="1" type="ORF">A4X13_0g5777</name>
</gene>
<evidence type="ECO:0000313" key="1">
    <source>
        <dbReference type="EMBL" id="KAE8246470.1"/>
    </source>
</evidence>